<comment type="subcellular location">
    <subcellularLocation>
        <location evidence="1">Membrane</location>
        <topology evidence="1">Peripheral membrane protein</topology>
    </subcellularLocation>
</comment>
<keyword evidence="4" id="KW-0449">Lipoprotein</keyword>
<dbReference type="GO" id="GO:0016020">
    <property type="term" value="C:membrane"/>
    <property type="evidence" value="ECO:0007669"/>
    <property type="project" value="UniProtKB-SubCell"/>
</dbReference>
<reference evidence="8" key="1">
    <citation type="submission" date="2019-08" db="EMBL/GenBank/DDBJ databases">
        <title>Reference gene set and small RNA set construction with multiple tissues from Davidia involucrata Baill.</title>
        <authorList>
            <person name="Yang H."/>
            <person name="Zhou C."/>
            <person name="Li G."/>
            <person name="Wang J."/>
            <person name="Gao P."/>
            <person name="Wang M."/>
            <person name="Wang R."/>
            <person name="Zhao Y."/>
        </authorList>
    </citation>
    <scope>NUCLEOTIDE SEQUENCE</scope>
    <source>
        <tissue evidence="8">Mixed with DoveR01_LX</tissue>
    </source>
</reference>
<evidence type="ECO:0000256" key="1">
    <source>
        <dbReference type="ARBA" id="ARBA00004170"/>
    </source>
</evidence>
<evidence type="ECO:0000313" key="8">
    <source>
        <dbReference type="EMBL" id="MPA59987.1"/>
    </source>
</evidence>
<dbReference type="EMBL" id="GHES01029428">
    <property type="protein sequence ID" value="MPA59987.1"/>
    <property type="molecule type" value="Transcribed_RNA"/>
</dbReference>
<dbReference type="CDD" id="cd00371">
    <property type="entry name" value="HMA"/>
    <property type="match status" value="1"/>
</dbReference>
<feature type="region of interest" description="Disordered" evidence="6">
    <location>
        <begin position="75"/>
        <end position="104"/>
    </location>
</feature>
<dbReference type="SUPFAM" id="SSF55008">
    <property type="entry name" value="HMA, heavy metal-associated domain"/>
    <property type="match status" value="1"/>
</dbReference>
<name>A0A5B7ATJ1_DAVIN</name>
<gene>
    <name evidence="8" type="ORF">Din_029428</name>
</gene>
<feature type="compositionally biased region" description="Basic and acidic residues" evidence="6">
    <location>
        <begin position="76"/>
        <end position="104"/>
    </location>
</feature>
<proteinExistence type="inferred from homology"/>
<dbReference type="Gene3D" id="3.30.70.100">
    <property type="match status" value="1"/>
</dbReference>
<keyword evidence="4" id="KW-0636">Prenylation</keyword>
<keyword evidence="2" id="KW-0488">Methylation</keyword>
<evidence type="ECO:0000256" key="4">
    <source>
        <dbReference type="ARBA" id="ARBA00023289"/>
    </source>
</evidence>
<comment type="similarity">
    <text evidence="5">Belongs to the HIPP family.</text>
</comment>
<keyword evidence="3" id="KW-0479">Metal-binding</keyword>
<dbReference type="AlphaFoldDB" id="A0A5B7ATJ1"/>
<evidence type="ECO:0000256" key="3">
    <source>
        <dbReference type="ARBA" id="ARBA00022723"/>
    </source>
</evidence>
<dbReference type="PANTHER" id="PTHR45868:SF80">
    <property type="entry name" value="F15K9.8-RELATED"/>
    <property type="match status" value="1"/>
</dbReference>
<dbReference type="GO" id="GO:0009626">
    <property type="term" value="P:plant-type hypersensitive response"/>
    <property type="evidence" value="ECO:0007669"/>
    <property type="project" value="UniProtKB-KW"/>
</dbReference>
<evidence type="ECO:0000259" key="7">
    <source>
        <dbReference type="PROSITE" id="PS50846"/>
    </source>
</evidence>
<sequence>MATTPGDDQASEALKYQTWILKVSIHCEGCKKKVKKVLQSIDGVYTTVIDSQLQKVTATGNVDVDTLIKKLSKIGKHAEPWPENPDKKRKEVWQIQKQEETKQP</sequence>
<feature type="domain" description="HMA" evidence="7">
    <location>
        <begin position="16"/>
        <end position="79"/>
    </location>
</feature>
<evidence type="ECO:0000256" key="2">
    <source>
        <dbReference type="ARBA" id="ARBA00022481"/>
    </source>
</evidence>
<dbReference type="PROSITE" id="PS50846">
    <property type="entry name" value="HMA_2"/>
    <property type="match status" value="1"/>
</dbReference>
<protein>
    <submittedName>
        <fullName evidence="8">Putative pollen-specific leucine-rich repeat extensin-like protein 2</fullName>
    </submittedName>
</protein>
<dbReference type="PANTHER" id="PTHR45868">
    <property type="entry name" value="HEAVY METAL-ASSOCIATED ISOPRENYLATED PLANT PROTEIN 33-RELATED"/>
    <property type="match status" value="1"/>
</dbReference>
<evidence type="ECO:0000256" key="6">
    <source>
        <dbReference type="SAM" id="MobiDB-lite"/>
    </source>
</evidence>
<accession>A0A5B7ATJ1</accession>
<dbReference type="GO" id="GO:0046872">
    <property type="term" value="F:metal ion binding"/>
    <property type="evidence" value="ECO:0007669"/>
    <property type="project" value="UniProtKB-KW"/>
</dbReference>
<dbReference type="FunFam" id="3.30.70.100:FF:000008">
    <property type="entry name" value="Copper transport protein ATOX1"/>
    <property type="match status" value="1"/>
</dbReference>
<evidence type="ECO:0000256" key="5">
    <source>
        <dbReference type="ARBA" id="ARBA00024045"/>
    </source>
</evidence>
<dbReference type="Pfam" id="PF00403">
    <property type="entry name" value="HMA"/>
    <property type="match status" value="1"/>
</dbReference>
<dbReference type="InterPro" id="IPR006121">
    <property type="entry name" value="HMA_dom"/>
</dbReference>
<organism evidence="8">
    <name type="scientific">Davidia involucrata</name>
    <name type="common">Dove tree</name>
    <dbReference type="NCBI Taxonomy" id="16924"/>
    <lineage>
        <taxon>Eukaryota</taxon>
        <taxon>Viridiplantae</taxon>
        <taxon>Streptophyta</taxon>
        <taxon>Embryophyta</taxon>
        <taxon>Tracheophyta</taxon>
        <taxon>Spermatophyta</taxon>
        <taxon>Magnoliopsida</taxon>
        <taxon>eudicotyledons</taxon>
        <taxon>Gunneridae</taxon>
        <taxon>Pentapetalae</taxon>
        <taxon>asterids</taxon>
        <taxon>Cornales</taxon>
        <taxon>Nyssaceae</taxon>
        <taxon>Davidia</taxon>
    </lineage>
</organism>
<dbReference type="InterPro" id="IPR036163">
    <property type="entry name" value="HMA_dom_sf"/>
</dbReference>